<feature type="non-terminal residue" evidence="1">
    <location>
        <position position="77"/>
    </location>
</feature>
<feature type="non-terminal residue" evidence="1">
    <location>
        <position position="1"/>
    </location>
</feature>
<organism evidence="1 2">
    <name type="scientific">Staphylococcus pasteuri_A</name>
    <dbReference type="NCBI Taxonomy" id="3062664"/>
    <lineage>
        <taxon>Bacteria</taxon>
        <taxon>Bacillati</taxon>
        <taxon>Bacillota</taxon>
        <taxon>Bacilli</taxon>
        <taxon>Bacillales</taxon>
        <taxon>Staphylococcaceae</taxon>
        <taxon>Staphylococcus</taxon>
    </lineage>
</organism>
<reference evidence="1" key="1">
    <citation type="submission" date="2023-07" db="EMBL/GenBank/DDBJ databases">
        <title>Genome content predicts the carbon catabolic preferences of heterotrophic bacteria.</title>
        <authorList>
            <person name="Gralka M."/>
        </authorList>
    </citation>
    <scope>NUCLEOTIDE SEQUENCE</scope>
    <source>
        <strain evidence="1">E2R20</strain>
    </source>
</reference>
<protein>
    <submittedName>
        <fullName evidence="1">Uncharacterized protein</fullName>
    </submittedName>
</protein>
<name>A0AAW7YX06_9STAP</name>
<comment type="caution">
    <text evidence="1">The sequence shown here is derived from an EMBL/GenBank/DDBJ whole genome shotgun (WGS) entry which is preliminary data.</text>
</comment>
<evidence type="ECO:0000313" key="2">
    <source>
        <dbReference type="Proteomes" id="UP001170310"/>
    </source>
</evidence>
<gene>
    <name evidence="1" type="ORF">Q4528_16350</name>
</gene>
<dbReference type="Proteomes" id="UP001170310">
    <property type="component" value="Unassembled WGS sequence"/>
</dbReference>
<evidence type="ECO:0000313" key="1">
    <source>
        <dbReference type="EMBL" id="MDO6575679.1"/>
    </source>
</evidence>
<sequence>ATEWQFAKLKIGYPDFTNDDFNGKDEVNLQQQYQSPLIRVTSEKSIVSEYHASMYEITFEVANLVGKVQADNDSDNT</sequence>
<dbReference type="RefSeq" id="WP_303522856.1">
    <property type="nucleotide sequence ID" value="NZ_JAUOQO010001058.1"/>
</dbReference>
<dbReference type="AlphaFoldDB" id="A0AAW7YX06"/>
<accession>A0AAW7YX06</accession>
<keyword evidence="2" id="KW-1185">Reference proteome</keyword>
<proteinExistence type="predicted"/>
<dbReference type="EMBL" id="JAUOQO010001058">
    <property type="protein sequence ID" value="MDO6575679.1"/>
    <property type="molecule type" value="Genomic_DNA"/>
</dbReference>